<reference evidence="1 2" key="1">
    <citation type="submission" date="2020-08" db="EMBL/GenBank/DDBJ databases">
        <title>Genome public.</title>
        <authorList>
            <person name="Liu C."/>
            <person name="Sun Q."/>
        </authorList>
    </citation>
    <scope>NUCLEOTIDE SEQUENCE [LARGE SCALE GENOMIC DNA]</scope>
    <source>
        <strain evidence="1 2">NSJ-79</strain>
    </source>
</reference>
<dbReference type="Proteomes" id="UP000651475">
    <property type="component" value="Unassembled WGS sequence"/>
</dbReference>
<organism evidence="1 2">
    <name type="scientific">Parabacteroides hominis</name>
    <dbReference type="NCBI Taxonomy" id="2763057"/>
    <lineage>
        <taxon>Bacteria</taxon>
        <taxon>Pseudomonadati</taxon>
        <taxon>Bacteroidota</taxon>
        <taxon>Bacteroidia</taxon>
        <taxon>Bacteroidales</taxon>
        <taxon>Tannerellaceae</taxon>
        <taxon>Parabacteroides</taxon>
    </lineage>
</organism>
<sequence length="84" mass="9528">MPQALFCRLLQQTAKESLEAKPLPLWALAPLWIIFKGVKNHIGTSKAGTIIYPSAEADGKREPTARHPYYTPVNHHFWFKSAKI</sequence>
<dbReference type="EMBL" id="JACOOJ010000029">
    <property type="protein sequence ID" value="MBC5634015.1"/>
    <property type="molecule type" value="Genomic_DNA"/>
</dbReference>
<protein>
    <submittedName>
        <fullName evidence="1">Uncharacterized protein</fullName>
    </submittedName>
</protein>
<evidence type="ECO:0000313" key="1">
    <source>
        <dbReference type="EMBL" id="MBC5634015.1"/>
    </source>
</evidence>
<comment type="caution">
    <text evidence="1">The sequence shown here is derived from an EMBL/GenBank/DDBJ whole genome shotgun (WGS) entry which is preliminary data.</text>
</comment>
<evidence type="ECO:0000313" key="2">
    <source>
        <dbReference type="Proteomes" id="UP000651475"/>
    </source>
</evidence>
<keyword evidence="2" id="KW-1185">Reference proteome</keyword>
<accession>A0ABR7DRG3</accession>
<proteinExistence type="predicted"/>
<dbReference type="RefSeq" id="WP_186930670.1">
    <property type="nucleotide sequence ID" value="NZ_JACOOJ010000029.1"/>
</dbReference>
<gene>
    <name evidence="1" type="ORF">H8S65_14775</name>
</gene>
<name>A0ABR7DRG3_9BACT</name>